<proteinExistence type="predicted"/>
<comment type="caution">
    <text evidence="7">The sequence shown here is derived from an EMBL/GenBank/DDBJ whole genome shotgun (WGS) entry which is preliminary data.</text>
</comment>
<organism evidence="7 8">
    <name type="scientific">Aureococcus anophagefferens</name>
    <name type="common">Harmful bloom alga</name>
    <dbReference type="NCBI Taxonomy" id="44056"/>
    <lineage>
        <taxon>Eukaryota</taxon>
        <taxon>Sar</taxon>
        <taxon>Stramenopiles</taxon>
        <taxon>Ochrophyta</taxon>
        <taxon>Pelagophyceae</taxon>
        <taxon>Pelagomonadales</taxon>
        <taxon>Pelagomonadaceae</taxon>
        <taxon>Aureococcus</taxon>
    </lineage>
</organism>
<evidence type="ECO:0000256" key="2">
    <source>
        <dbReference type="ARBA" id="ARBA00022692"/>
    </source>
</evidence>
<gene>
    <name evidence="7" type="ORF">SO694_00082172</name>
</gene>
<keyword evidence="3" id="KW-0735">Signal-anchor</keyword>
<protein>
    <recommendedName>
        <fullName evidence="9">Nucleotide-diphospho-sugar transferase domain-containing protein</fullName>
    </recommendedName>
</protein>
<evidence type="ECO:0000256" key="3">
    <source>
        <dbReference type="ARBA" id="ARBA00022968"/>
    </source>
</evidence>
<evidence type="ECO:0000313" key="8">
    <source>
        <dbReference type="Proteomes" id="UP001363151"/>
    </source>
</evidence>
<evidence type="ECO:0000313" key="7">
    <source>
        <dbReference type="EMBL" id="KAK7231865.1"/>
    </source>
</evidence>
<evidence type="ECO:0000256" key="4">
    <source>
        <dbReference type="ARBA" id="ARBA00022989"/>
    </source>
</evidence>
<evidence type="ECO:0000256" key="1">
    <source>
        <dbReference type="ARBA" id="ARBA00004606"/>
    </source>
</evidence>
<keyword evidence="5" id="KW-0472">Membrane</keyword>
<comment type="subcellular location">
    <subcellularLocation>
        <location evidence="1">Membrane</location>
        <topology evidence="1">Single-pass type II membrane protein</topology>
    </subcellularLocation>
</comment>
<dbReference type="EMBL" id="JBBJCI010000373">
    <property type="protein sequence ID" value="KAK7231865.1"/>
    <property type="molecule type" value="Genomic_DNA"/>
</dbReference>
<dbReference type="PANTHER" id="PTHR12270:SF52">
    <property type="entry name" value="GLYCOSYLTRANSFERASE-LIKE PROTEIN GNT13-RELATED"/>
    <property type="match status" value="1"/>
</dbReference>
<sequence length="320" mass="35965">MLDHVCRRWAGPVVVAVYGPARRGARGARPASRAGRVEFVERLVDAKRYADHNAYPVNELRNLAIARVRTSHFLLCDVDLWPDEQLYAGPKSNLQPDFNVSVREWLYDRLHALGASVAHNATFADPKVAIVVPAFSREVKTDCASSTGKEDHADAGRMASCHREAEAMPATFEGLKRCIVAKECHIFDRFNHDGHGTTDYKSWLNTKSKALRPVDCFLSNRYEPYVVLRKSPLLPPYEERFVGYGKNKIQNIVLSRSFLTHFPHHKSAARQNWEKNSEAKQKGGDHKARMDALYQEFLAALIATYGRPGGNPTCTTICNS</sequence>
<evidence type="ECO:0000256" key="6">
    <source>
        <dbReference type="ARBA" id="ARBA00023180"/>
    </source>
</evidence>
<evidence type="ECO:0000256" key="5">
    <source>
        <dbReference type="ARBA" id="ARBA00023136"/>
    </source>
</evidence>
<keyword evidence="6" id="KW-0325">Glycoprotein</keyword>
<evidence type="ECO:0008006" key="9">
    <source>
        <dbReference type="Google" id="ProtNLM"/>
    </source>
</evidence>
<reference evidence="7 8" key="1">
    <citation type="submission" date="2024-03" db="EMBL/GenBank/DDBJ databases">
        <title>Aureococcus anophagefferens CCMP1851 and Kratosvirus quantuckense: Draft genome of a second virus-susceptible host strain in the model system.</title>
        <authorList>
            <person name="Chase E."/>
            <person name="Truchon A.R."/>
            <person name="Schepens W."/>
            <person name="Wilhelm S.W."/>
        </authorList>
    </citation>
    <scope>NUCLEOTIDE SEQUENCE [LARGE SCALE GENOMIC DNA]</scope>
    <source>
        <strain evidence="7 8">CCMP1851</strain>
    </source>
</reference>
<dbReference type="InterPro" id="IPR051292">
    <property type="entry name" value="Xyl/GlcA_transferase"/>
</dbReference>
<accession>A0ABR1FJ85</accession>
<dbReference type="Proteomes" id="UP001363151">
    <property type="component" value="Unassembled WGS sequence"/>
</dbReference>
<dbReference type="PANTHER" id="PTHR12270">
    <property type="entry name" value="GLYCOSYLTRANSFERASE-RELATED"/>
    <property type="match status" value="1"/>
</dbReference>
<dbReference type="Pfam" id="PF13896">
    <property type="entry name" value="Glyco_transf_49"/>
    <property type="match status" value="1"/>
</dbReference>
<name>A0ABR1FJ85_AURAN</name>
<keyword evidence="4" id="KW-1133">Transmembrane helix</keyword>
<keyword evidence="2" id="KW-0812">Transmembrane</keyword>
<keyword evidence="8" id="KW-1185">Reference proteome</keyword>